<keyword evidence="2" id="KW-1185">Reference proteome</keyword>
<dbReference type="AlphaFoldDB" id="A0A0R2DID6"/>
<dbReference type="RefSeq" id="WP_057872868.1">
    <property type="nucleotide sequence ID" value="NZ_AYYI01000003.1"/>
</dbReference>
<dbReference type="EMBL" id="AYYI01000003">
    <property type="protein sequence ID" value="KRN00090.1"/>
    <property type="molecule type" value="Genomic_DNA"/>
</dbReference>
<dbReference type="PATRIC" id="fig|1423796.3.peg.1102"/>
<sequence length="80" mass="9120">MSEMVFFNPGDAIASDHDFNAALRSAEIFHRKQKQHELMIVKEENGKTYAVFNATDAQTDASAQTNRYQIAKQMPKTTFH</sequence>
<proteinExistence type="predicted"/>
<protein>
    <submittedName>
        <fullName evidence="1">Uncharacterized protein</fullName>
    </submittedName>
</protein>
<dbReference type="Proteomes" id="UP000051638">
    <property type="component" value="Unassembled WGS sequence"/>
</dbReference>
<organism evidence="1 2">
    <name type="scientific">Loigolactobacillus rennini DSM 20253</name>
    <dbReference type="NCBI Taxonomy" id="1423796"/>
    <lineage>
        <taxon>Bacteria</taxon>
        <taxon>Bacillati</taxon>
        <taxon>Bacillota</taxon>
        <taxon>Bacilli</taxon>
        <taxon>Lactobacillales</taxon>
        <taxon>Lactobacillaceae</taxon>
        <taxon>Loigolactobacillus</taxon>
    </lineage>
</organism>
<name>A0A0R2DID6_9LACO</name>
<dbReference type="STRING" id="1423796.FC24_GL001078"/>
<accession>A0A0R2DID6</accession>
<dbReference type="OrthoDB" id="2200000at2"/>
<evidence type="ECO:0000313" key="1">
    <source>
        <dbReference type="EMBL" id="KRN00090.1"/>
    </source>
</evidence>
<evidence type="ECO:0000313" key="2">
    <source>
        <dbReference type="Proteomes" id="UP000051638"/>
    </source>
</evidence>
<reference evidence="1 2" key="1">
    <citation type="journal article" date="2015" name="Genome Announc.">
        <title>Expanding the biotechnology potential of lactobacilli through comparative genomics of 213 strains and associated genera.</title>
        <authorList>
            <person name="Sun Z."/>
            <person name="Harris H.M."/>
            <person name="McCann A."/>
            <person name="Guo C."/>
            <person name="Argimon S."/>
            <person name="Zhang W."/>
            <person name="Yang X."/>
            <person name="Jeffery I.B."/>
            <person name="Cooney J.C."/>
            <person name="Kagawa T.F."/>
            <person name="Liu W."/>
            <person name="Song Y."/>
            <person name="Salvetti E."/>
            <person name="Wrobel A."/>
            <person name="Rasinkangas P."/>
            <person name="Parkhill J."/>
            <person name="Rea M.C."/>
            <person name="O'Sullivan O."/>
            <person name="Ritari J."/>
            <person name="Douillard F.P."/>
            <person name="Paul Ross R."/>
            <person name="Yang R."/>
            <person name="Briner A.E."/>
            <person name="Felis G.E."/>
            <person name="de Vos W.M."/>
            <person name="Barrangou R."/>
            <person name="Klaenhammer T.R."/>
            <person name="Caufield P.W."/>
            <person name="Cui Y."/>
            <person name="Zhang H."/>
            <person name="O'Toole P.W."/>
        </authorList>
    </citation>
    <scope>NUCLEOTIDE SEQUENCE [LARGE SCALE GENOMIC DNA]</scope>
    <source>
        <strain evidence="1 2">DSM 20253</strain>
    </source>
</reference>
<comment type="caution">
    <text evidence="1">The sequence shown here is derived from an EMBL/GenBank/DDBJ whole genome shotgun (WGS) entry which is preliminary data.</text>
</comment>
<gene>
    <name evidence="1" type="ORF">FC24_GL001078</name>
</gene>